<evidence type="ECO:0000313" key="1">
    <source>
        <dbReference type="EMBL" id="NYA72331.1"/>
    </source>
</evidence>
<evidence type="ECO:0008006" key="3">
    <source>
        <dbReference type="Google" id="ProtNLM"/>
    </source>
</evidence>
<name>A0A7Y9C6E9_9FLAO</name>
<gene>
    <name evidence="1" type="ORF">HZF10_15480</name>
</gene>
<dbReference type="RefSeq" id="WP_176007135.1">
    <property type="nucleotide sequence ID" value="NZ_JABWMI010000018.1"/>
</dbReference>
<proteinExistence type="predicted"/>
<reference evidence="1 2" key="1">
    <citation type="submission" date="2020-07" db="EMBL/GenBank/DDBJ databases">
        <authorList>
            <person name="Sun Q."/>
        </authorList>
    </citation>
    <scope>NUCLEOTIDE SEQUENCE [LARGE SCALE GENOMIC DNA]</scope>
    <source>
        <strain evidence="1 2">MAH-1</strain>
    </source>
</reference>
<organism evidence="1 2">
    <name type="scientific">Flavobacterium agri</name>
    <dbReference type="NCBI Taxonomy" id="2743471"/>
    <lineage>
        <taxon>Bacteria</taxon>
        <taxon>Pseudomonadati</taxon>
        <taxon>Bacteroidota</taxon>
        <taxon>Flavobacteriia</taxon>
        <taxon>Flavobacteriales</taxon>
        <taxon>Flavobacteriaceae</taxon>
        <taxon>Flavobacterium</taxon>
    </lineage>
</organism>
<keyword evidence="2" id="KW-1185">Reference proteome</keyword>
<dbReference type="Proteomes" id="UP000535020">
    <property type="component" value="Unassembled WGS sequence"/>
</dbReference>
<sequence>MKRYGNKNGNAGVVAYETGKDFIKLLFRDRAEVYTYSELSAGKSNIERMKRLAQSGEGLTTFVTRNVHDKYEK</sequence>
<accession>A0A7Y9C6E9</accession>
<comment type="caution">
    <text evidence="1">The sequence shown here is derived from an EMBL/GenBank/DDBJ whole genome shotgun (WGS) entry which is preliminary data.</text>
</comment>
<protein>
    <recommendedName>
        <fullName evidence="3">KTSC domain-containing protein</fullName>
    </recommendedName>
</protein>
<evidence type="ECO:0000313" key="2">
    <source>
        <dbReference type="Proteomes" id="UP000535020"/>
    </source>
</evidence>
<dbReference type="AlphaFoldDB" id="A0A7Y9C6E9"/>
<dbReference type="EMBL" id="JACBJI010000007">
    <property type="protein sequence ID" value="NYA72331.1"/>
    <property type="molecule type" value="Genomic_DNA"/>
</dbReference>